<dbReference type="GO" id="GO:0005886">
    <property type="term" value="C:plasma membrane"/>
    <property type="evidence" value="ECO:0007669"/>
    <property type="project" value="TreeGrafter"/>
</dbReference>
<feature type="compositionally biased region" description="Basic and acidic residues" evidence="2">
    <location>
        <begin position="922"/>
        <end position="931"/>
    </location>
</feature>
<reference evidence="3" key="1">
    <citation type="submission" date="2020-11" db="EMBL/GenBank/DDBJ databases">
        <authorList>
            <person name="Whitehead M."/>
        </authorList>
    </citation>
    <scope>NUCLEOTIDE SEQUENCE</scope>
    <source>
        <strain evidence="3">EGII</strain>
    </source>
</reference>
<feature type="compositionally biased region" description="Polar residues" evidence="2">
    <location>
        <begin position="788"/>
        <end position="798"/>
    </location>
</feature>
<feature type="compositionally biased region" description="Low complexity" evidence="2">
    <location>
        <begin position="827"/>
        <end position="837"/>
    </location>
</feature>
<protein>
    <submittedName>
        <fullName evidence="3">(Mediterranean fruit fly) hypothetical protein</fullName>
    </submittedName>
</protein>
<name>A0A811UB28_CERCA</name>
<evidence type="ECO:0000313" key="4">
    <source>
        <dbReference type="Proteomes" id="UP000606786"/>
    </source>
</evidence>
<evidence type="ECO:0000313" key="3">
    <source>
        <dbReference type="EMBL" id="CAD6995276.1"/>
    </source>
</evidence>
<keyword evidence="1" id="KW-0677">Repeat</keyword>
<dbReference type="PANTHER" id="PTHR12345">
    <property type="entry name" value="SYNTENIN RELATED"/>
    <property type="match status" value="1"/>
</dbReference>
<feature type="region of interest" description="Disordered" evidence="2">
    <location>
        <begin position="875"/>
        <end position="1001"/>
    </location>
</feature>
<dbReference type="SUPFAM" id="SSF50729">
    <property type="entry name" value="PH domain-like"/>
    <property type="match status" value="1"/>
</dbReference>
<feature type="compositionally biased region" description="Polar residues" evidence="2">
    <location>
        <begin position="934"/>
        <end position="946"/>
    </location>
</feature>
<dbReference type="OrthoDB" id="6126662at2759"/>
<dbReference type="PANTHER" id="PTHR12345:SF11">
    <property type="entry name" value="FI13065P"/>
    <property type="match status" value="1"/>
</dbReference>
<sequence>MATTSTLAAATVAGATASSSASTLSGGGSSGAGGSATLTNANAAQFREIHKNTWLKRLTAEGKKITVGPKKSDRSWVVFCVHDDTDALLEGYAEPRQAAAHMPEWVVSMQDTLHISHALIPNSHEFEFVVTLANEVIRFHAMSWEIMQEWVETLRSKLREMKILSPRENLYTKLPEIRAPLLPTRDPTSPLPAPPPVPAAIVPGVERVVPLSVIQDNSANEARPERQTITTAATTTPIEQMVTSTANSSTNNTNRVINAVGNLTSTNSNTSHIPTVTPQAMLSPALTAMSNTLTQNLLNMLSDPISAYSEQINDIEDNNFFDEANDVDFNDEFLSPILRKNVQRHENGPTTSAANSVRVDVAQRVSADQIKNWESLVHTETNVSPRLQTSRSLSAGAADSCRKDVTRSPIALNTSTTASNDNVTALEISTEPQSESWQNKTVSSAKSEPLEQIDVDKMNITIIQVSTNDVNDRKQENETKTSAKVASKRVTGDIFKFPEAVQNEYKSNVQIIPSTKSNSSTIQVLGTKATATVPSTTQYATPVKRANHNNITATTTTTPSTVTLPADELKVTTVHVCGNTPTAATIAAEAVQNVNASGVSLYGTFYTPTSSVTNSQPPKEATNSGTPKMTKKIILSANTTGITNITVNNTSTANRLERPNAAADTNVKHNAGSMHYEKVFLSTSATPEVSIVGSKVAPISTVITTAASHSSNLIGNCSTHMTVEAVQGSSCKTESDRTSKPSSPMPLTETRKPIKPTPATRTMSPSATPHVDMPSVPHKSRHKGMQSPLMSRVQQPIQASPVAERRRIATSANLLTRTVTSSPPPTAQHTGATTTTPTPHPLPSRSHLLTRGLTEAVITTRPSRRDFHLFKASAGKDKPAAVIGSKSTSTVTSNNNADNTSTSQPSTNAASSSNAPHNGRSRNCDLLEQRRRSSSTSDARGANNNELPGGRNTGLRFQHPPQPFRSVENGPLNGGASGNGSNIGLSSPLPPPNGVNNSPSNKRMTLREHQVMQLRREIMHPGGVRLQLRRKDCVGSIAWVDAFGAVWVAGWKQKEHPVLYNALHIGDQLLSIAGTAVTTANEANKIIRNTNTLFVEVLVRRIPFGRGYAIRREREGQCLGLIRDGNTATIVDVVPNSLAARHGLPPKAQSCDGTTLTFWVLTEINGRPLNLYFKENEIRDRLNSVGRDISILVQPSDLITKLKKQLKSLRGYKDYLVQ</sequence>
<organism evidence="3 4">
    <name type="scientific">Ceratitis capitata</name>
    <name type="common">Mediterranean fruit fly</name>
    <name type="synonym">Tephritis capitata</name>
    <dbReference type="NCBI Taxonomy" id="7213"/>
    <lineage>
        <taxon>Eukaryota</taxon>
        <taxon>Metazoa</taxon>
        <taxon>Ecdysozoa</taxon>
        <taxon>Arthropoda</taxon>
        <taxon>Hexapoda</taxon>
        <taxon>Insecta</taxon>
        <taxon>Pterygota</taxon>
        <taxon>Neoptera</taxon>
        <taxon>Endopterygota</taxon>
        <taxon>Diptera</taxon>
        <taxon>Brachycera</taxon>
        <taxon>Muscomorpha</taxon>
        <taxon>Tephritoidea</taxon>
        <taxon>Tephritidae</taxon>
        <taxon>Ceratitis</taxon>
        <taxon>Ceratitis</taxon>
    </lineage>
</organism>
<gene>
    <name evidence="3" type="ORF">CCAP1982_LOCUS3996</name>
</gene>
<accession>A0A811UB28</accession>
<feature type="region of interest" description="Disordered" evidence="2">
    <location>
        <begin position="728"/>
        <end position="847"/>
    </location>
</feature>
<evidence type="ECO:0000256" key="2">
    <source>
        <dbReference type="SAM" id="MobiDB-lite"/>
    </source>
</evidence>
<dbReference type="GO" id="GO:0005737">
    <property type="term" value="C:cytoplasm"/>
    <property type="evidence" value="ECO:0007669"/>
    <property type="project" value="TreeGrafter"/>
</dbReference>
<proteinExistence type="predicted"/>
<dbReference type="AlphaFoldDB" id="A0A811UB28"/>
<keyword evidence="4" id="KW-1185">Reference proteome</keyword>
<dbReference type="Proteomes" id="UP000606786">
    <property type="component" value="Unassembled WGS sequence"/>
</dbReference>
<feature type="compositionally biased region" description="Low complexity" evidence="2">
    <location>
        <begin position="885"/>
        <end position="916"/>
    </location>
</feature>
<dbReference type="InterPro" id="IPR051230">
    <property type="entry name" value="APP-Binding"/>
</dbReference>
<comment type="caution">
    <text evidence="3">The sequence shown here is derived from an EMBL/GenBank/DDBJ whole genome shotgun (WGS) entry which is preliminary data.</text>
</comment>
<feature type="compositionally biased region" description="Polar residues" evidence="2">
    <location>
        <begin position="810"/>
        <end position="821"/>
    </location>
</feature>
<evidence type="ECO:0000256" key="1">
    <source>
        <dbReference type="ARBA" id="ARBA00022737"/>
    </source>
</evidence>
<dbReference type="EMBL" id="CAJHJT010000001">
    <property type="protein sequence ID" value="CAD6995276.1"/>
    <property type="molecule type" value="Genomic_DNA"/>
</dbReference>